<dbReference type="InterPro" id="IPR002347">
    <property type="entry name" value="SDR_fam"/>
</dbReference>
<sequence>MKREPRNGSERSFMELAGKCAVVTGASRGIGKAIALRLAAAGMDVLVCARSEHQSDPNLHGTIVETAEQIRRLGGRGVAHRADLADTADVRSVIDRARLEFGRVDVLVNNAVHIGFGSILEAPADELDTALAVNLRAPYLAAKLVLPLMISQGGGAIINITAPGARPAPVEPAPENAPPSPFRFPIHPGYGISKIALEAFTNRLAHETAPHAIGVIAVEPQFVDTEMARWLLRPDFDASGMHSPDLIARVVAEIARNPMAHSGEVVSAQDFAA</sequence>
<evidence type="ECO:0000313" key="4">
    <source>
        <dbReference type="Proteomes" id="UP001597417"/>
    </source>
</evidence>
<evidence type="ECO:0000256" key="1">
    <source>
        <dbReference type="ARBA" id="ARBA00006484"/>
    </source>
</evidence>
<comment type="caution">
    <text evidence="3">The sequence shown here is derived from an EMBL/GenBank/DDBJ whole genome shotgun (WGS) entry which is preliminary data.</text>
</comment>
<comment type="similarity">
    <text evidence="1 2">Belongs to the short-chain dehydrogenases/reductases (SDR) family.</text>
</comment>
<dbReference type="InterPro" id="IPR036291">
    <property type="entry name" value="NAD(P)-bd_dom_sf"/>
</dbReference>
<dbReference type="PANTHER" id="PTHR42879:SF2">
    <property type="entry name" value="3-OXOACYL-[ACYL-CARRIER-PROTEIN] REDUCTASE FABG"/>
    <property type="match status" value="1"/>
</dbReference>
<reference evidence="4" key="1">
    <citation type="journal article" date="2019" name="Int. J. Syst. Evol. Microbiol.">
        <title>The Global Catalogue of Microorganisms (GCM) 10K type strain sequencing project: providing services to taxonomists for standard genome sequencing and annotation.</title>
        <authorList>
            <consortium name="The Broad Institute Genomics Platform"/>
            <consortium name="The Broad Institute Genome Sequencing Center for Infectious Disease"/>
            <person name="Wu L."/>
            <person name="Ma J."/>
        </authorList>
    </citation>
    <scope>NUCLEOTIDE SEQUENCE [LARGE SCALE GENOMIC DNA]</scope>
    <source>
        <strain evidence="4">CGMCC 4.7645</strain>
    </source>
</reference>
<proteinExistence type="inferred from homology"/>
<dbReference type="PRINTS" id="PR00081">
    <property type="entry name" value="GDHRDH"/>
</dbReference>
<organism evidence="3 4">
    <name type="scientific">Amycolatopsis pigmentata</name>
    <dbReference type="NCBI Taxonomy" id="450801"/>
    <lineage>
        <taxon>Bacteria</taxon>
        <taxon>Bacillati</taxon>
        <taxon>Actinomycetota</taxon>
        <taxon>Actinomycetes</taxon>
        <taxon>Pseudonocardiales</taxon>
        <taxon>Pseudonocardiaceae</taxon>
        <taxon>Amycolatopsis</taxon>
    </lineage>
</organism>
<dbReference type="InterPro" id="IPR050259">
    <property type="entry name" value="SDR"/>
</dbReference>
<dbReference type="EMBL" id="JBHUKR010000006">
    <property type="protein sequence ID" value="MFD2416503.1"/>
    <property type="molecule type" value="Genomic_DNA"/>
</dbReference>
<evidence type="ECO:0000256" key="2">
    <source>
        <dbReference type="RuleBase" id="RU000363"/>
    </source>
</evidence>
<gene>
    <name evidence="3" type="ORF">ACFSXZ_09175</name>
</gene>
<dbReference type="PANTHER" id="PTHR42879">
    <property type="entry name" value="3-OXOACYL-(ACYL-CARRIER-PROTEIN) REDUCTASE"/>
    <property type="match status" value="1"/>
</dbReference>
<dbReference type="Gene3D" id="3.40.50.720">
    <property type="entry name" value="NAD(P)-binding Rossmann-like Domain"/>
    <property type="match status" value="1"/>
</dbReference>
<keyword evidence="4" id="KW-1185">Reference proteome</keyword>
<keyword evidence="3" id="KW-0560">Oxidoreductase</keyword>
<accession>A0ABW5FNR4</accession>
<dbReference type="GO" id="GO:0016491">
    <property type="term" value="F:oxidoreductase activity"/>
    <property type="evidence" value="ECO:0007669"/>
    <property type="project" value="UniProtKB-KW"/>
</dbReference>
<dbReference type="Pfam" id="PF00106">
    <property type="entry name" value="adh_short"/>
    <property type="match status" value="2"/>
</dbReference>
<name>A0ABW5FNR4_9PSEU</name>
<evidence type="ECO:0000313" key="3">
    <source>
        <dbReference type="EMBL" id="MFD2416503.1"/>
    </source>
</evidence>
<protein>
    <submittedName>
        <fullName evidence="3">SDR family NAD(P)-dependent oxidoreductase</fullName>
        <ecNumber evidence="3">1.1.1.-</ecNumber>
    </submittedName>
</protein>
<dbReference type="SUPFAM" id="SSF51735">
    <property type="entry name" value="NAD(P)-binding Rossmann-fold domains"/>
    <property type="match status" value="1"/>
</dbReference>
<dbReference type="PRINTS" id="PR00080">
    <property type="entry name" value="SDRFAMILY"/>
</dbReference>
<dbReference type="Proteomes" id="UP001597417">
    <property type="component" value="Unassembled WGS sequence"/>
</dbReference>
<dbReference type="EC" id="1.1.1.-" evidence="3"/>